<evidence type="ECO:0000256" key="11">
    <source>
        <dbReference type="ARBA" id="ARBA00029362"/>
    </source>
</evidence>
<comment type="catalytic activity">
    <reaction evidence="10">
        <text>[protein]-C-terminal L-amino acid-glycyl-phosphatidylserine + H2O = [protein]-C-terminal L-amino acid-glycine + a 1,2-diacyl-sn-glycero-3-phospho-L-serine</text>
        <dbReference type="Rhea" id="RHEA:67576"/>
        <dbReference type="Rhea" id="RHEA-COMP:17324"/>
        <dbReference type="Rhea" id="RHEA-COMP:17326"/>
        <dbReference type="ChEBI" id="CHEBI:15377"/>
        <dbReference type="ChEBI" id="CHEBI:57262"/>
        <dbReference type="ChEBI" id="CHEBI:172940"/>
        <dbReference type="ChEBI" id="CHEBI:172942"/>
    </reaction>
    <physiologicalReaction direction="left-to-right" evidence="10">
        <dbReference type="Rhea" id="RHEA:67577"/>
    </physiologicalReaction>
</comment>
<comment type="subcellular location">
    <subcellularLocation>
        <location evidence="1 12">Cytoplasm</location>
    </subcellularLocation>
</comment>
<feature type="region of interest" description="Disordered" evidence="13">
    <location>
        <begin position="177"/>
        <end position="199"/>
    </location>
</feature>
<dbReference type="InterPro" id="IPR046792">
    <property type="entry name" value="Peptidase_C54_cat"/>
</dbReference>
<dbReference type="InterPro" id="IPR005078">
    <property type="entry name" value="Peptidase_C54"/>
</dbReference>
<evidence type="ECO:0000256" key="4">
    <source>
        <dbReference type="ARBA" id="ARBA00022490"/>
    </source>
</evidence>
<evidence type="ECO:0000256" key="8">
    <source>
        <dbReference type="ARBA" id="ARBA00022927"/>
    </source>
</evidence>
<keyword evidence="6 12" id="KW-0378">Hydrolase</keyword>
<dbReference type="EC" id="3.4.22.-" evidence="12"/>
<organism evidence="15 16">
    <name type="scientific">Cirrhinus molitorella</name>
    <name type="common">mud carp</name>
    <dbReference type="NCBI Taxonomy" id="172907"/>
    <lineage>
        <taxon>Eukaryota</taxon>
        <taxon>Metazoa</taxon>
        <taxon>Chordata</taxon>
        <taxon>Craniata</taxon>
        <taxon>Vertebrata</taxon>
        <taxon>Euteleostomi</taxon>
        <taxon>Actinopterygii</taxon>
        <taxon>Neopterygii</taxon>
        <taxon>Teleostei</taxon>
        <taxon>Ostariophysi</taxon>
        <taxon>Cypriniformes</taxon>
        <taxon>Cyprinidae</taxon>
        <taxon>Labeoninae</taxon>
        <taxon>Labeonini</taxon>
        <taxon>Cirrhinus</taxon>
    </lineage>
</organism>
<evidence type="ECO:0000256" key="10">
    <source>
        <dbReference type="ARBA" id="ARBA00029289"/>
    </source>
</evidence>
<keyword evidence="4 12" id="KW-0963">Cytoplasm</keyword>
<reference evidence="15 16" key="1">
    <citation type="submission" date="2023-09" db="EMBL/GenBank/DDBJ databases">
        <authorList>
            <person name="Wang M."/>
        </authorList>
    </citation>
    <scope>NUCLEOTIDE SEQUENCE [LARGE SCALE GENOMIC DNA]</scope>
    <source>
        <strain evidence="15">GT-2023</strain>
        <tissue evidence="15">Liver</tissue>
    </source>
</reference>
<comment type="caution">
    <text evidence="15">The sequence shown here is derived from an EMBL/GenBank/DDBJ whole genome shotgun (WGS) entry which is preliminary data.</text>
</comment>
<gene>
    <name evidence="15" type="ORF">QQF64_025617</name>
</gene>
<sequence>MDVSDEFDGGMEPTDDLASFEVVNLSNPGLLDLSADDDGHVQETKDKAKLKTKLISAWNNVRYRGWSLKSKPRLSKSSPVCLLGQFYQLSYSGERESFRRAFSSLLWMTYRKGFPPLDGSGLTSDAGWGCMLRSAQMLLAQGLMLHMMPAGWTWPATHHQTKDDLEVLDAHMLDDSFRESRSDSGKPRRRSLGTTLDSETHEEQIHRRIVSWFGDLPSAPFSLHRLVELGKASGKRAGDWYGPAIAAHILQKAVAASEVSDLAVYVAQDCTVYVGDVLNLCGTSRTNLLAKCWSGWKSLVLLVPVRLGSDVLNPAYIRCVKRLLELRCCVGIIGGKPKHSLFFVGFQDDQLIYLDPHYCQTAVDAQLDNFPLTSFHCKTVRKMPFNRMDPSCTVGFYAGSRADFQTLCSDVTKALTSSEEKYPIFTFVEGRNDEERTYFTCLVLSTLSSLIHVKKTAILACQGELGCFVCPKHVGGWDEFGEQVAKQISMDVFGVTLMIADSEALGQARGADVTL</sequence>
<comment type="similarity">
    <text evidence="2 12">Belongs to the peptidase C54 family.</text>
</comment>
<evidence type="ECO:0000256" key="2">
    <source>
        <dbReference type="ARBA" id="ARBA00010958"/>
    </source>
</evidence>
<dbReference type="EMBL" id="JAYMGO010000003">
    <property type="protein sequence ID" value="KAL1278944.1"/>
    <property type="molecule type" value="Genomic_DNA"/>
</dbReference>
<evidence type="ECO:0000256" key="1">
    <source>
        <dbReference type="ARBA" id="ARBA00004496"/>
    </source>
</evidence>
<dbReference type="Proteomes" id="UP001558613">
    <property type="component" value="Unassembled WGS sequence"/>
</dbReference>
<keyword evidence="3" id="KW-0813">Transport</keyword>
<comment type="function">
    <text evidence="12">Cysteine protease that plays a key role in autophagy by mediating both proteolytic activation and delipidation of ATG8 family proteins.</text>
</comment>
<dbReference type="Pfam" id="PF03416">
    <property type="entry name" value="Peptidase_C54"/>
    <property type="match status" value="1"/>
</dbReference>
<evidence type="ECO:0000256" key="13">
    <source>
        <dbReference type="SAM" id="MobiDB-lite"/>
    </source>
</evidence>
<dbReference type="PANTHER" id="PTHR22624">
    <property type="entry name" value="CYSTEINE PROTEASE ATG4"/>
    <property type="match status" value="1"/>
</dbReference>
<dbReference type="InterPro" id="IPR038765">
    <property type="entry name" value="Papain-like_cys_pep_sf"/>
</dbReference>
<evidence type="ECO:0000259" key="14">
    <source>
        <dbReference type="Pfam" id="PF03416"/>
    </source>
</evidence>
<evidence type="ECO:0000256" key="5">
    <source>
        <dbReference type="ARBA" id="ARBA00022670"/>
    </source>
</evidence>
<dbReference type="PANTHER" id="PTHR22624:SF36">
    <property type="entry name" value="CYSTEINE PROTEASE ATG4D"/>
    <property type="match status" value="1"/>
</dbReference>
<feature type="compositionally biased region" description="Basic and acidic residues" evidence="13">
    <location>
        <begin position="177"/>
        <end position="186"/>
    </location>
</feature>
<keyword evidence="7" id="KW-0788">Thiol protease</keyword>
<name>A0ABR3NPU9_9TELE</name>
<feature type="domain" description="Peptidase C54 catalytic" evidence="14">
    <location>
        <begin position="96"/>
        <end position="409"/>
    </location>
</feature>
<protein>
    <recommendedName>
        <fullName evidence="12">Cysteine protease</fullName>
        <ecNumber evidence="12">3.4.22.-</ecNumber>
    </recommendedName>
</protein>
<keyword evidence="16" id="KW-1185">Reference proteome</keyword>
<evidence type="ECO:0000313" key="16">
    <source>
        <dbReference type="Proteomes" id="UP001558613"/>
    </source>
</evidence>
<evidence type="ECO:0000256" key="3">
    <source>
        <dbReference type="ARBA" id="ARBA00022448"/>
    </source>
</evidence>
<keyword evidence="5 12" id="KW-0645">Protease</keyword>
<evidence type="ECO:0000256" key="6">
    <source>
        <dbReference type="ARBA" id="ARBA00022801"/>
    </source>
</evidence>
<evidence type="ECO:0000313" key="15">
    <source>
        <dbReference type="EMBL" id="KAL1278944.1"/>
    </source>
</evidence>
<evidence type="ECO:0000256" key="9">
    <source>
        <dbReference type="ARBA" id="ARBA00023006"/>
    </source>
</evidence>
<accession>A0ABR3NPU9</accession>
<keyword evidence="8 12" id="KW-0653">Protein transport</keyword>
<evidence type="ECO:0000256" key="7">
    <source>
        <dbReference type="ARBA" id="ARBA00022807"/>
    </source>
</evidence>
<keyword evidence="9 12" id="KW-0072">Autophagy</keyword>
<dbReference type="SUPFAM" id="SSF54001">
    <property type="entry name" value="Cysteine proteinases"/>
    <property type="match status" value="1"/>
</dbReference>
<evidence type="ECO:0000256" key="12">
    <source>
        <dbReference type="RuleBase" id="RU363115"/>
    </source>
</evidence>
<comment type="catalytic activity">
    <reaction evidence="11">
        <text>[protein]-C-terminal L-amino acid-glycyl-phosphatidylethanolamide + H2O = [protein]-C-terminal L-amino acid-glycine + a 1,2-diacyl-sn-glycero-3-phosphoethanolamine</text>
        <dbReference type="Rhea" id="RHEA:67548"/>
        <dbReference type="Rhea" id="RHEA-COMP:17323"/>
        <dbReference type="Rhea" id="RHEA-COMP:17324"/>
        <dbReference type="ChEBI" id="CHEBI:15377"/>
        <dbReference type="ChEBI" id="CHEBI:64612"/>
        <dbReference type="ChEBI" id="CHEBI:172940"/>
        <dbReference type="ChEBI" id="CHEBI:172941"/>
    </reaction>
    <physiologicalReaction direction="left-to-right" evidence="11">
        <dbReference type="Rhea" id="RHEA:67549"/>
    </physiologicalReaction>
</comment>
<proteinExistence type="inferred from homology"/>